<gene>
    <name evidence="1" type="ORF">C942_02704</name>
</gene>
<evidence type="ECO:0000313" key="2">
    <source>
        <dbReference type="Proteomes" id="UP000011134"/>
    </source>
</evidence>
<organism evidence="1 2">
    <name type="scientific">Photobacterium marinum</name>
    <dbReference type="NCBI Taxonomy" id="1056511"/>
    <lineage>
        <taxon>Bacteria</taxon>
        <taxon>Pseudomonadati</taxon>
        <taxon>Pseudomonadota</taxon>
        <taxon>Gammaproteobacteria</taxon>
        <taxon>Vibrionales</taxon>
        <taxon>Vibrionaceae</taxon>
        <taxon>Photobacterium</taxon>
    </lineage>
</organism>
<dbReference type="PATRIC" id="fig|1056511.3.peg.766"/>
<dbReference type="OrthoDB" id="5905929at2"/>
<proteinExistence type="predicted"/>
<dbReference type="RefSeq" id="WP_007462616.1">
    <property type="nucleotide sequence ID" value="NZ_AMZO01000003.1"/>
</dbReference>
<comment type="caution">
    <text evidence="1">The sequence shown here is derived from an EMBL/GenBank/DDBJ whole genome shotgun (WGS) entry which is preliminary data.</text>
</comment>
<dbReference type="EMBL" id="AMZO01000003">
    <property type="protein sequence ID" value="ELR67196.1"/>
    <property type="molecule type" value="Genomic_DNA"/>
</dbReference>
<protein>
    <submittedName>
        <fullName evidence="1">Uncharacterized protein</fullName>
    </submittedName>
</protein>
<name>L8JEC0_9GAMM</name>
<dbReference type="AlphaFoldDB" id="L8JEC0"/>
<dbReference type="Proteomes" id="UP000011134">
    <property type="component" value="Unassembled WGS sequence"/>
</dbReference>
<reference evidence="1 2" key="1">
    <citation type="submission" date="2012-12" db="EMBL/GenBank/DDBJ databases">
        <title>Genome Assembly of Photobacterium sp. AK15.</title>
        <authorList>
            <person name="Khatri I."/>
            <person name="Vaidya B."/>
            <person name="Srinivas T.N.R."/>
            <person name="Subramanian S."/>
            <person name="Pinnaka A."/>
        </authorList>
    </citation>
    <scope>NUCLEOTIDE SEQUENCE [LARGE SCALE GENOMIC DNA]</scope>
    <source>
        <strain evidence="1 2">AK15</strain>
    </source>
</reference>
<accession>L8JEC0</accession>
<sequence>MYTIPIMDNIRREYEEFQLRTIEFEHLGLYSNESELFAVVKYSNEAERELLERTYEEFRALASPPFSIVNCLDNSMKKVPLRTVNERIRQNGEGYTHNEAAQVLNLHIPKKYHPFHFDFKWGTNIFKLTVRRELSVDEKSEIQLICEAAGFEGYDYQFEVDSDIKDYPGVIDFKPNVSNNLILISSGLVSNQYSTIVLEQLEEDEDFWLTNRYKVFSGEIEGRSSLLPEGFRSSHQSCFVDASVFPRQNLRNYLTLYRQVIIALPMSGMSNSNSFFNSFQISKFEMQELISRGRLRFVVPQSIVRYDNQLMSDILSVDRNALIFSRRLAASTLNGIQKRTRFLGYSFSGDAQQEFIRPLVSSSNPTLRHLAKLVARQWADFEYVINREGATSVYKAGLAGFATLLASGDSARLAPEIHTAASSFEFSQGLGAHHVPFDSEKYSEINSCQLVTSLYNGVKPVSDGLMESQLETLLGAILAVNNDMSILSLDDELSEIHDDRIADIIARYSSLTSEELEKELYVINKQIRSIERSEDKLSRFDLKGFLPALVGAGAALGLFGPQGAVVGGLVPFGVWLLNYLCVNASSVSNSHIFTKLNSINHGASEDIVLLHNYQKTFKSLSN</sequence>
<evidence type="ECO:0000313" key="1">
    <source>
        <dbReference type="EMBL" id="ELR67196.1"/>
    </source>
</evidence>
<keyword evidence="2" id="KW-1185">Reference proteome</keyword>